<keyword evidence="1" id="KW-0813">Transport</keyword>
<dbReference type="FunFam" id="1.10.3520.10:FF:000001">
    <property type="entry name" value="Pleckstrin domain-containing family A member 8"/>
    <property type="match status" value="1"/>
</dbReference>
<dbReference type="InterPro" id="IPR036497">
    <property type="entry name" value="GLTP_sf"/>
</dbReference>
<dbReference type="GO" id="GO:0005829">
    <property type="term" value="C:cytosol"/>
    <property type="evidence" value="ECO:0007669"/>
    <property type="project" value="TreeGrafter"/>
</dbReference>
<name>A0A0C3RZJ0_PHLG1</name>
<dbReference type="STRING" id="745531.A0A0C3RZJ0"/>
<dbReference type="HOGENOM" id="CLU_079400_0_0_1"/>
<evidence type="ECO:0000313" key="4">
    <source>
        <dbReference type="Proteomes" id="UP000053257"/>
    </source>
</evidence>
<sequence>MAPYLETVKSFADVPVTDAGVDTLAFLEAAQGVLGLFDLLGSTAFAAVQSDLKSNIAKVRARYDAAPAASATLELLVANERGEKKRPASEGLMWLLRGLAFTCKALQTAQADATVELSAAFTQGYEATLKKYHNFVVKGIFAVAMKACPYRATFYEKLASDPAGGAAVSAGQLDEELNRWLAALDAIVVRVQTFYEVNGYNKGF</sequence>
<evidence type="ECO:0000313" key="3">
    <source>
        <dbReference type="EMBL" id="KIP01897.1"/>
    </source>
</evidence>
<dbReference type="InterPro" id="IPR014830">
    <property type="entry name" value="Glycolipid_transfer_prot_dom"/>
</dbReference>
<protein>
    <recommendedName>
        <fullName evidence="2">Glycolipid transfer protein domain-containing protein</fullName>
    </recommendedName>
</protein>
<reference evidence="3 4" key="1">
    <citation type="journal article" date="2014" name="PLoS Genet.">
        <title>Analysis of the Phlebiopsis gigantea genome, transcriptome and secretome provides insight into its pioneer colonization strategies of wood.</title>
        <authorList>
            <person name="Hori C."/>
            <person name="Ishida T."/>
            <person name="Igarashi K."/>
            <person name="Samejima M."/>
            <person name="Suzuki H."/>
            <person name="Master E."/>
            <person name="Ferreira P."/>
            <person name="Ruiz-Duenas F.J."/>
            <person name="Held B."/>
            <person name="Canessa P."/>
            <person name="Larrondo L.F."/>
            <person name="Schmoll M."/>
            <person name="Druzhinina I.S."/>
            <person name="Kubicek C.P."/>
            <person name="Gaskell J.A."/>
            <person name="Kersten P."/>
            <person name="St John F."/>
            <person name="Glasner J."/>
            <person name="Sabat G."/>
            <person name="Splinter BonDurant S."/>
            <person name="Syed K."/>
            <person name="Yadav J."/>
            <person name="Mgbeahuruike A.C."/>
            <person name="Kovalchuk A."/>
            <person name="Asiegbu F.O."/>
            <person name="Lackner G."/>
            <person name="Hoffmeister D."/>
            <person name="Rencoret J."/>
            <person name="Gutierrez A."/>
            <person name="Sun H."/>
            <person name="Lindquist E."/>
            <person name="Barry K."/>
            <person name="Riley R."/>
            <person name="Grigoriev I.V."/>
            <person name="Henrissat B."/>
            <person name="Kues U."/>
            <person name="Berka R.M."/>
            <person name="Martinez A.T."/>
            <person name="Covert S.F."/>
            <person name="Blanchette R.A."/>
            <person name="Cullen D."/>
        </authorList>
    </citation>
    <scope>NUCLEOTIDE SEQUENCE [LARGE SCALE GENOMIC DNA]</scope>
    <source>
        <strain evidence="3 4">11061_1 CR5-6</strain>
    </source>
</reference>
<dbReference type="AlphaFoldDB" id="A0A0C3RZJ0"/>
<dbReference type="EMBL" id="KN840725">
    <property type="protein sequence ID" value="KIP01897.1"/>
    <property type="molecule type" value="Genomic_DNA"/>
</dbReference>
<accession>A0A0C3RZJ0</accession>
<feature type="domain" description="Glycolipid transfer protein" evidence="2">
    <location>
        <begin position="21"/>
        <end position="159"/>
    </location>
</feature>
<dbReference type="OrthoDB" id="205255at2759"/>
<dbReference type="Pfam" id="PF08718">
    <property type="entry name" value="GLTP"/>
    <property type="match status" value="1"/>
</dbReference>
<dbReference type="GO" id="GO:1902387">
    <property type="term" value="F:ceramide 1-phosphate binding"/>
    <property type="evidence" value="ECO:0007669"/>
    <property type="project" value="TreeGrafter"/>
</dbReference>
<dbReference type="GO" id="GO:0016020">
    <property type="term" value="C:membrane"/>
    <property type="evidence" value="ECO:0007669"/>
    <property type="project" value="TreeGrafter"/>
</dbReference>
<gene>
    <name evidence="3" type="ORF">PHLGIDRAFT_79937</name>
</gene>
<proteinExistence type="predicted"/>
<dbReference type="PANTHER" id="PTHR10219:SF25">
    <property type="entry name" value="PLECKSTRIN HOMOLOGY DOMAIN-CONTAINING FAMILY A MEMBER 8"/>
    <property type="match status" value="1"/>
</dbReference>
<dbReference type="Gene3D" id="1.10.3520.10">
    <property type="entry name" value="Glycolipid transfer protein"/>
    <property type="match status" value="1"/>
</dbReference>
<dbReference type="Proteomes" id="UP000053257">
    <property type="component" value="Unassembled WGS sequence"/>
</dbReference>
<dbReference type="SUPFAM" id="SSF110004">
    <property type="entry name" value="Glycolipid transfer protein, GLTP"/>
    <property type="match status" value="1"/>
</dbReference>
<organism evidence="3 4">
    <name type="scientific">Phlebiopsis gigantea (strain 11061_1 CR5-6)</name>
    <name type="common">White-rot fungus</name>
    <name type="synonym">Peniophora gigantea</name>
    <dbReference type="NCBI Taxonomy" id="745531"/>
    <lineage>
        <taxon>Eukaryota</taxon>
        <taxon>Fungi</taxon>
        <taxon>Dikarya</taxon>
        <taxon>Basidiomycota</taxon>
        <taxon>Agaricomycotina</taxon>
        <taxon>Agaricomycetes</taxon>
        <taxon>Polyporales</taxon>
        <taxon>Phanerochaetaceae</taxon>
        <taxon>Phlebiopsis</taxon>
    </lineage>
</organism>
<evidence type="ECO:0000256" key="1">
    <source>
        <dbReference type="ARBA" id="ARBA00022448"/>
    </source>
</evidence>
<dbReference type="GO" id="GO:1902388">
    <property type="term" value="F:ceramide 1-phosphate transfer activity"/>
    <property type="evidence" value="ECO:0007669"/>
    <property type="project" value="TreeGrafter"/>
</dbReference>
<dbReference type="PANTHER" id="PTHR10219">
    <property type="entry name" value="GLYCOLIPID TRANSFER PROTEIN-RELATED"/>
    <property type="match status" value="1"/>
</dbReference>
<evidence type="ECO:0000259" key="2">
    <source>
        <dbReference type="Pfam" id="PF08718"/>
    </source>
</evidence>
<keyword evidence="4" id="KW-1185">Reference proteome</keyword>